<keyword evidence="3 8" id="KW-0479">Metal-binding</keyword>
<keyword evidence="6 8" id="KW-0186">Copper</keyword>
<dbReference type="AlphaFoldDB" id="A0A7Y9LND5"/>
<evidence type="ECO:0000256" key="7">
    <source>
        <dbReference type="ARBA" id="ARBA00023157"/>
    </source>
</evidence>
<feature type="signal peptide" evidence="8">
    <location>
        <begin position="1"/>
        <end position="23"/>
    </location>
</feature>
<dbReference type="InterPro" id="IPR008972">
    <property type="entry name" value="Cupredoxin"/>
</dbReference>
<dbReference type="CDD" id="cd13922">
    <property type="entry name" value="Azurin"/>
    <property type="match status" value="1"/>
</dbReference>
<keyword evidence="11" id="KW-1185">Reference proteome</keyword>
<dbReference type="PROSITE" id="PS00196">
    <property type="entry name" value="COPPER_BLUE"/>
    <property type="match status" value="1"/>
</dbReference>
<dbReference type="PROSITE" id="PS51257">
    <property type="entry name" value="PROKAR_LIPOPROTEIN"/>
    <property type="match status" value="1"/>
</dbReference>
<proteinExistence type="predicted"/>
<dbReference type="PANTHER" id="PTHR38439">
    <property type="entry name" value="AURACYANIN-B"/>
    <property type="match status" value="1"/>
</dbReference>
<evidence type="ECO:0000256" key="3">
    <source>
        <dbReference type="ARBA" id="ARBA00022723"/>
    </source>
</evidence>
<protein>
    <recommendedName>
        <fullName evidence="8">Azurin</fullName>
    </recommendedName>
</protein>
<evidence type="ECO:0000259" key="9">
    <source>
        <dbReference type="Pfam" id="PF00127"/>
    </source>
</evidence>
<keyword evidence="5 8" id="KW-0249">Electron transport</keyword>
<dbReference type="SUPFAM" id="SSF49503">
    <property type="entry name" value="Cupredoxins"/>
    <property type="match status" value="1"/>
</dbReference>
<keyword evidence="7" id="KW-1015">Disulfide bond</keyword>
<organism evidence="10 11">
    <name type="scientific">Pigmentiphaga litoralis</name>
    <dbReference type="NCBI Taxonomy" id="516702"/>
    <lineage>
        <taxon>Bacteria</taxon>
        <taxon>Pseudomonadati</taxon>
        <taxon>Pseudomonadota</taxon>
        <taxon>Betaproteobacteria</taxon>
        <taxon>Burkholderiales</taxon>
        <taxon>Alcaligenaceae</taxon>
        <taxon>Pigmentiphaga</taxon>
    </lineage>
</organism>
<dbReference type="Proteomes" id="UP000542125">
    <property type="component" value="Unassembled WGS sequence"/>
</dbReference>
<dbReference type="Pfam" id="PF00127">
    <property type="entry name" value="Copper-bind"/>
    <property type="match status" value="1"/>
</dbReference>
<evidence type="ECO:0000256" key="5">
    <source>
        <dbReference type="ARBA" id="ARBA00022982"/>
    </source>
</evidence>
<comment type="subcellular location">
    <subcellularLocation>
        <location evidence="1 8">Periplasm</location>
    </subcellularLocation>
</comment>
<dbReference type="FunFam" id="2.60.40.420:FF:000040">
    <property type="entry name" value="Azurin"/>
    <property type="match status" value="1"/>
</dbReference>
<dbReference type="EMBL" id="JACBYR010000001">
    <property type="protein sequence ID" value="NYE83053.1"/>
    <property type="molecule type" value="Genomic_DNA"/>
</dbReference>
<evidence type="ECO:0000256" key="6">
    <source>
        <dbReference type="ARBA" id="ARBA00023008"/>
    </source>
</evidence>
<name>A0A7Y9LND5_9BURK</name>
<gene>
    <name evidence="10" type="ORF">FHW18_002324</name>
</gene>
<keyword evidence="4 8" id="KW-0574">Periplasm</keyword>
<evidence type="ECO:0000256" key="1">
    <source>
        <dbReference type="ARBA" id="ARBA00004418"/>
    </source>
</evidence>
<evidence type="ECO:0000256" key="8">
    <source>
        <dbReference type="RuleBase" id="RU363017"/>
    </source>
</evidence>
<dbReference type="InterPro" id="IPR000923">
    <property type="entry name" value="BlueCu_1"/>
</dbReference>
<dbReference type="PANTHER" id="PTHR38439:SF2">
    <property type="entry name" value="OUTER MEMBRANE PROTEIN H.8"/>
    <property type="match status" value="1"/>
</dbReference>
<comment type="caution">
    <text evidence="10">The sequence shown here is derived from an EMBL/GenBank/DDBJ whole genome shotgun (WGS) entry which is preliminary data.</text>
</comment>
<keyword evidence="2 8" id="KW-0813">Transport</keyword>
<evidence type="ECO:0000256" key="2">
    <source>
        <dbReference type="ARBA" id="ARBA00022448"/>
    </source>
</evidence>
<dbReference type="InterPro" id="IPR050845">
    <property type="entry name" value="Cu-binding_ET"/>
</dbReference>
<dbReference type="InterPro" id="IPR028871">
    <property type="entry name" value="BlueCu_1_BS"/>
</dbReference>
<evidence type="ECO:0000313" key="11">
    <source>
        <dbReference type="Proteomes" id="UP000542125"/>
    </source>
</evidence>
<dbReference type="InterPro" id="IPR014068">
    <property type="entry name" value="Azurin"/>
</dbReference>
<dbReference type="Gene3D" id="2.60.40.420">
    <property type="entry name" value="Cupredoxins - blue copper proteins"/>
    <property type="match status" value="1"/>
</dbReference>
<keyword evidence="8" id="KW-0732">Signal</keyword>
<sequence length="152" mass="16100">MKKHLIAGIALMGAIAVPGLASAAASCSVEVQGNDAMQFNTKTIAVDKSCKQFTVNLTHPGKLPKASMGHNWVLTTQADMQKVATDGMSAGLDKDYVKPGDARVIAHTKVIGGGEKDSVTFDVSKLKAGEKYAYFCSFPGHWAIMKGELTLN</sequence>
<comment type="function">
    <text evidence="8">Transfers electrons from cytochrome c551 to cytochrome oxidase.</text>
</comment>
<reference evidence="10 11" key="1">
    <citation type="submission" date="2020-07" db="EMBL/GenBank/DDBJ databases">
        <title>Genomic Encyclopedia of Type Strains, Phase IV (KMG-V): Genome sequencing to study the core and pangenomes of soil and plant-associated prokaryotes.</title>
        <authorList>
            <person name="Whitman W."/>
        </authorList>
    </citation>
    <scope>NUCLEOTIDE SEQUENCE [LARGE SCALE GENOMIC DNA]</scope>
    <source>
        <strain evidence="10 11">SAS40</strain>
    </source>
</reference>
<feature type="chain" id="PRO_5031587783" description="Azurin" evidence="8">
    <location>
        <begin position="24"/>
        <end position="152"/>
    </location>
</feature>
<accession>A0A7Y9LND5</accession>
<feature type="domain" description="Blue (type 1) copper" evidence="9">
    <location>
        <begin position="26"/>
        <end position="152"/>
    </location>
</feature>
<dbReference type="GO" id="GO:0009055">
    <property type="term" value="F:electron transfer activity"/>
    <property type="evidence" value="ECO:0007669"/>
    <property type="project" value="InterPro"/>
</dbReference>
<evidence type="ECO:0000256" key="4">
    <source>
        <dbReference type="ARBA" id="ARBA00022764"/>
    </source>
</evidence>
<dbReference type="GO" id="GO:0042597">
    <property type="term" value="C:periplasmic space"/>
    <property type="evidence" value="ECO:0007669"/>
    <property type="project" value="UniProtKB-SubCell"/>
</dbReference>
<dbReference type="NCBIfam" id="TIGR02695">
    <property type="entry name" value="azurin"/>
    <property type="match status" value="1"/>
</dbReference>
<evidence type="ECO:0000313" key="10">
    <source>
        <dbReference type="EMBL" id="NYE83053.1"/>
    </source>
</evidence>
<dbReference type="GO" id="GO:0005507">
    <property type="term" value="F:copper ion binding"/>
    <property type="evidence" value="ECO:0007669"/>
    <property type="project" value="UniProtKB-UniRule"/>
</dbReference>